<evidence type="ECO:0000313" key="1">
    <source>
        <dbReference type="EMBL" id="CAF4406546.1"/>
    </source>
</evidence>
<name>A0A820PQQ9_9BILA</name>
<sequence length="42" mass="4872">TIPLASFYDARQGTIKMDYNQVKKIMMTIGTDRTIKKDHDLL</sequence>
<dbReference type="AlphaFoldDB" id="A0A820PQQ9"/>
<organism evidence="1 2">
    <name type="scientific">Adineta steineri</name>
    <dbReference type="NCBI Taxonomy" id="433720"/>
    <lineage>
        <taxon>Eukaryota</taxon>
        <taxon>Metazoa</taxon>
        <taxon>Spiralia</taxon>
        <taxon>Gnathifera</taxon>
        <taxon>Rotifera</taxon>
        <taxon>Eurotatoria</taxon>
        <taxon>Bdelloidea</taxon>
        <taxon>Adinetida</taxon>
        <taxon>Adinetidae</taxon>
        <taxon>Adineta</taxon>
    </lineage>
</organism>
<accession>A0A820PQQ9</accession>
<reference evidence="1" key="1">
    <citation type="submission" date="2021-02" db="EMBL/GenBank/DDBJ databases">
        <authorList>
            <person name="Nowell W R."/>
        </authorList>
    </citation>
    <scope>NUCLEOTIDE SEQUENCE</scope>
</reference>
<evidence type="ECO:0000313" key="2">
    <source>
        <dbReference type="Proteomes" id="UP000663844"/>
    </source>
</evidence>
<dbReference type="EMBL" id="CAJOAZ010027045">
    <property type="protein sequence ID" value="CAF4406546.1"/>
    <property type="molecule type" value="Genomic_DNA"/>
</dbReference>
<gene>
    <name evidence="1" type="ORF">OXD698_LOCUS51771</name>
</gene>
<protein>
    <submittedName>
        <fullName evidence="1">Uncharacterized protein</fullName>
    </submittedName>
</protein>
<dbReference type="Proteomes" id="UP000663844">
    <property type="component" value="Unassembled WGS sequence"/>
</dbReference>
<feature type="non-terminal residue" evidence="1">
    <location>
        <position position="1"/>
    </location>
</feature>
<proteinExistence type="predicted"/>
<comment type="caution">
    <text evidence="1">The sequence shown here is derived from an EMBL/GenBank/DDBJ whole genome shotgun (WGS) entry which is preliminary data.</text>
</comment>